<protein>
    <submittedName>
        <fullName evidence="2">Uncharacterized protein</fullName>
    </submittedName>
</protein>
<dbReference type="HOGENOM" id="CLU_1858518_0_0_1"/>
<evidence type="ECO:0000313" key="2">
    <source>
        <dbReference type="EnsemblPlants" id="OPUNC09G01020.1"/>
    </source>
</evidence>
<keyword evidence="3" id="KW-1185">Reference proteome</keyword>
<sequence length="138" mass="15040">MEVAREAKGDWCRLPELLSPLAEGGAAHWICDFCPLTTRAYRTNGPDLPVSGSNGVHASTTSPPRPKPRSPTPTFVRRPRPYHHPLPQPPSRARSDPPSPLSPPLASAARGFACRRRAGGRLAKMLTKFETKSNRVKG</sequence>
<dbReference type="AlphaFoldDB" id="A0A0E0LYG6"/>
<evidence type="ECO:0000313" key="3">
    <source>
        <dbReference type="Proteomes" id="UP000026962"/>
    </source>
</evidence>
<name>A0A0E0LYG6_ORYPU</name>
<dbReference type="Gramene" id="OPUNC09G01020.1">
    <property type="protein sequence ID" value="OPUNC09G01020.1"/>
    <property type="gene ID" value="OPUNC09G01020"/>
</dbReference>
<proteinExistence type="predicted"/>
<dbReference type="EnsemblPlants" id="OPUNC09G01020.1">
    <property type="protein sequence ID" value="OPUNC09G01020.1"/>
    <property type="gene ID" value="OPUNC09G01020"/>
</dbReference>
<organism evidence="2">
    <name type="scientific">Oryza punctata</name>
    <name type="common">Red rice</name>
    <dbReference type="NCBI Taxonomy" id="4537"/>
    <lineage>
        <taxon>Eukaryota</taxon>
        <taxon>Viridiplantae</taxon>
        <taxon>Streptophyta</taxon>
        <taxon>Embryophyta</taxon>
        <taxon>Tracheophyta</taxon>
        <taxon>Spermatophyta</taxon>
        <taxon>Magnoliopsida</taxon>
        <taxon>Liliopsida</taxon>
        <taxon>Poales</taxon>
        <taxon>Poaceae</taxon>
        <taxon>BOP clade</taxon>
        <taxon>Oryzoideae</taxon>
        <taxon>Oryzeae</taxon>
        <taxon>Oryzinae</taxon>
        <taxon>Oryza</taxon>
    </lineage>
</organism>
<accession>A0A0E0LYG6</accession>
<evidence type="ECO:0000256" key="1">
    <source>
        <dbReference type="SAM" id="MobiDB-lite"/>
    </source>
</evidence>
<feature type="region of interest" description="Disordered" evidence="1">
    <location>
        <begin position="42"/>
        <end position="111"/>
    </location>
</feature>
<dbReference type="Proteomes" id="UP000026962">
    <property type="component" value="Chromosome 9"/>
</dbReference>
<reference evidence="2" key="1">
    <citation type="submission" date="2015-04" db="UniProtKB">
        <authorList>
            <consortium name="EnsemblPlants"/>
        </authorList>
    </citation>
    <scope>IDENTIFICATION</scope>
</reference>
<reference evidence="2" key="2">
    <citation type="submission" date="2018-05" db="EMBL/GenBank/DDBJ databases">
        <title>OpunRS2 (Oryza punctata Reference Sequence Version 2).</title>
        <authorList>
            <person name="Zhang J."/>
            <person name="Kudrna D."/>
            <person name="Lee S."/>
            <person name="Talag J."/>
            <person name="Welchert J."/>
            <person name="Wing R.A."/>
        </authorList>
    </citation>
    <scope>NUCLEOTIDE SEQUENCE [LARGE SCALE GENOMIC DNA]</scope>
</reference>